<dbReference type="AlphaFoldDB" id="A0A383TZM4"/>
<keyword evidence="6" id="KW-1133">Transmembrane helix</keyword>
<organism evidence="7 8">
    <name type="scientific">Candidatus Ornithobacterium hominis</name>
    <dbReference type="NCBI Taxonomy" id="2497989"/>
    <lineage>
        <taxon>Bacteria</taxon>
        <taxon>Pseudomonadati</taxon>
        <taxon>Bacteroidota</taxon>
        <taxon>Flavobacteriia</taxon>
        <taxon>Flavobacteriales</taxon>
        <taxon>Weeksellaceae</taxon>
        <taxon>Ornithobacterium</taxon>
    </lineage>
</organism>
<dbReference type="EMBL" id="UNSC01000004">
    <property type="protein sequence ID" value="SZD73064.1"/>
    <property type="molecule type" value="Genomic_DNA"/>
</dbReference>
<keyword evidence="6" id="KW-0472">Membrane</keyword>
<keyword evidence="3 5" id="KW-0175">Coiled coil</keyword>
<evidence type="ECO:0000256" key="6">
    <source>
        <dbReference type="SAM" id="Phobius"/>
    </source>
</evidence>
<dbReference type="Pfam" id="PF02646">
    <property type="entry name" value="RmuC"/>
    <property type="match status" value="1"/>
</dbReference>
<reference evidence="7 8" key="1">
    <citation type="submission" date="2018-09" db="EMBL/GenBank/DDBJ databases">
        <authorList>
            <consortium name="Pathogen Informatics"/>
        </authorList>
    </citation>
    <scope>NUCLEOTIDE SEQUENCE [LARGE SCALE GENOMIC DNA]</scope>
    <source>
        <strain evidence="7 8">OH-22767</strain>
    </source>
</reference>
<keyword evidence="6" id="KW-0812">Transmembrane</keyword>
<keyword evidence="4" id="KW-0233">DNA recombination</keyword>
<protein>
    <submittedName>
        <fullName evidence="7">DNA recombination protein rmuC</fullName>
    </submittedName>
</protein>
<evidence type="ECO:0000313" key="7">
    <source>
        <dbReference type="EMBL" id="SZD73064.1"/>
    </source>
</evidence>
<dbReference type="PANTHER" id="PTHR30563:SF0">
    <property type="entry name" value="DNA RECOMBINATION PROTEIN RMUC"/>
    <property type="match status" value="1"/>
</dbReference>
<dbReference type="PANTHER" id="PTHR30563">
    <property type="entry name" value="DNA RECOMBINATION PROTEIN RMUC"/>
    <property type="match status" value="1"/>
</dbReference>
<evidence type="ECO:0000256" key="1">
    <source>
        <dbReference type="ARBA" id="ARBA00003416"/>
    </source>
</evidence>
<dbReference type="OrthoDB" id="370725at2"/>
<evidence type="ECO:0000256" key="2">
    <source>
        <dbReference type="ARBA" id="ARBA00009840"/>
    </source>
</evidence>
<accession>A0A383TZM4</accession>
<dbReference type="InterPro" id="IPR003798">
    <property type="entry name" value="DNA_recombination_RmuC"/>
</dbReference>
<dbReference type="GO" id="GO:0006310">
    <property type="term" value="P:DNA recombination"/>
    <property type="evidence" value="ECO:0007669"/>
    <property type="project" value="UniProtKB-KW"/>
</dbReference>
<name>A0A383TZM4_9FLAO</name>
<comment type="function">
    <text evidence="1">Involved in DNA recombination.</text>
</comment>
<evidence type="ECO:0000256" key="3">
    <source>
        <dbReference type="ARBA" id="ARBA00023054"/>
    </source>
</evidence>
<feature type="transmembrane region" description="Helical" evidence="6">
    <location>
        <begin position="6"/>
        <end position="27"/>
    </location>
</feature>
<feature type="coiled-coil region" evidence="5">
    <location>
        <begin position="187"/>
        <end position="214"/>
    </location>
</feature>
<evidence type="ECO:0000256" key="5">
    <source>
        <dbReference type="SAM" id="Coils"/>
    </source>
</evidence>
<dbReference type="Proteomes" id="UP000262142">
    <property type="component" value="Unassembled WGS sequence"/>
</dbReference>
<comment type="similarity">
    <text evidence="2">Belongs to the RmuC family.</text>
</comment>
<evidence type="ECO:0000256" key="4">
    <source>
        <dbReference type="ARBA" id="ARBA00023172"/>
    </source>
</evidence>
<keyword evidence="8" id="KW-1185">Reference proteome</keyword>
<gene>
    <name evidence="7" type="primary">rmuC</name>
    <name evidence="7" type="ORF">SAMEA104719789_01141</name>
</gene>
<proteinExistence type="inferred from homology"/>
<sequence length="458" mass="53516">MPNMMDLAWLISFILFFLLILSLFFLFQLKKEQRKQKKLFKALEINEELWKEKFRETKEENIALVATQKMMKKEIETIHQRQIYLEEELVLKQNSNQTLSLENQKLVSENQYLSDKYEADKIQLQALEKKFQEAFENLSQNILEKKSEKYLKQNEYQISEILKPLKTKILDFENRLQEQYRYQTERNASLDQQLKQLHELNQNITQETKNLTQALKGESKTQGIWGEMLLESILEKSGLRKGLEFTVQESFSVNHERLIPDVVLHLPQNKKIIVDAKVSLSAYEKLVDPQTQDTSFYLQKHLQSVKNHVNLLSSKNYHQIPQLRAQNYVLMFVPLDAALISAQNADANLFSFAYDKKIILVSPSSFHSVLASISSLWQNEKQNQNAAKIAKEAGRLHDKFIALTETMQKLGSQMYSAQNTYDGAMKKLTGRQNLIKNIHRLEQLGAKTSKKISYFEEE</sequence>
<evidence type="ECO:0000313" key="8">
    <source>
        <dbReference type="Proteomes" id="UP000262142"/>
    </source>
</evidence>